<evidence type="ECO:0000313" key="3">
    <source>
        <dbReference type="EMBL" id="AOV08372.1"/>
    </source>
</evidence>
<dbReference type="EMBL" id="CP017560">
    <property type="protein sequence ID" value="AOV08372.1"/>
    <property type="molecule type" value="Genomic_DNA"/>
</dbReference>
<dbReference type="Pfam" id="PF00188">
    <property type="entry name" value="CAP"/>
    <property type="match status" value="1"/>
</dbReference>
<evidence type="ECO:0008006" key="5">
    <source>
        <dbReference type="Google" id="ProtNLM"/>
    </source>
</evidence>
<dbReference type="KEGG" id="surl:BI350_13060"/>
<accession>A0A1D8JI30</accession>
<feature type="domain" description="SCP" evidence="1">
    <location>
        <begin position="236"/>
        <end position="343"/>
    </location>
</feature>
<evidence type="ECO:0000259" key="1">
    <source>
        <dbReference type="Pfam" id="PF00188"/>
    </source>
</evidence>
<gene>
    <name evidence="3" type="ORF">BI350_13060</name>
</gene>
<dbReference type="InterPro" id="IPR035940">
    <property type="entry name" value="CAP_sf"/>
</dbReference>
<dbReference type="SUPFAM" id="SSF55797">
    <property type="entry name" value="PR-1-like"/>
    <property type="match status" value="1"/>
</dbReference>
<dbReference type="InterPro" id="IPR029410">
    <property type="entry name" value="CAP_assoc"/>
</dbReference>
<dbReference type="Pfam" id="PF14504">
    <property type="entry name" value="CAP_assoc_N"/>
    <property type="match status" value="1"/>
</dbReference>
<sequence length="357" mass="40714">MKNIFRIAILLIAVLLVFYITGERVKENEPLEAPVKQGTAVPVENKGVGSAIPQSARPEEGISIYVGEPVDTLIEVLGKPKRIEPSNYHYDWWIYEKDQRLMVGVTRDGIVNQLYTADETSNVAPFEIGQNISDIYRFTIVGSEVDVNVADNIYTFSLNSEDLHSRPLIIYKDLFAQLYIDKESNGLAGVRFIDPATLVLHQPYEMTYMGELLISKPPSSTLQIEVDRTIERQIFELTNIQRVKHRVSELQGDYFLSSFAHKHSEFLALENNLQEDMNKEENLSSRLKNASIEHKKAGENTAFDYVDAIEAVHGWMNSTDHRKVMLDKDFTHLGTGAYNNYFTQTFIKSTVDSKRQR</sequence>
<dbReference type="PANTHER" id="PTHR31157:SF26">
    <property type="entry name" value="SCP-LIKE EXTRACELLULAR PROTEIN"/>
    <property type="match status" value="1"/>
</dbReference>
<dbReference type="InterPro" id="IPR014044">
    <property type="entry name" value="CAP_dom"/>
</dbReference>
<dbReference type="Gene3D" id="3.40.33.10">
    <property type="entry name" value="CAP"/>
    <property type="match status" value="1"/>
</dbReference>
<reference evidence="3 4" key="1">
    <citation type="submission" date="2016-09" db="EMBL/GenBank/DDBJ databases">
        <title>Complete genome sequence of the Lysinibacillus sphaericus LMG 22257, a specie of Bacillus with ureolytic activity that can effectively biodeposit calcium carbonate.</title>
        <authorList>
            <person name="Yan W."/>
        </authorList>
    </citation>
    <scope>NUCLEOTIDE SEQUENCE [LARGE SCALE GENOMIC DNA]</scope>
    <source>
        <strain evidence="3 4">LMG 22257</strain>
    </source>
</reference>
<protein>
    <recommendedName>
        <fullName evidence="5">SCP-like extracellular protein</fullName>
    </recommendedName>
</protein>
<dbReference type="CDD" id="cd05379">
    <property type="entry name" value="CAP_bacterial"/>
    <property type="match status" value="1"/>
</dbReference>
<dbReference type="AlphaFoldDB" id="A0A1D8JI30"/>
<evidence type="ECO:0000259" key="2">
    <source>
        <dbReference type="Pfam" id="PF14504"/>
    </source>
</evidence>
<name>A0A1D8JI30_9BACL</name>
<evidence type="ECO:0000313" key="4">
    <source>
        <dbReference type="Proteomes" id="UP000185746"/>
    </source>
</evidence>
<organism evidence="3 4">
    <name type="scientific">Sporosarcina ureilytica</name>
    <dbReference type="NCBI Taxonomy" id="298596"/>
    <lineage>
        <taxon>Bacteria</taxon>
        <taxon>Bacillati</taxon>
        <taxon>Bacillota</taxon>
        <taxon>Bacilli</taxon>
        <taxon>Bacillales</taxon>
        <taxon>Caryophanaceae</taxon>
        <taxon>Sporosarcina</taxon>
    </lineage>
</organism>
<keyword evidence="4" id="KW-1185">Reference proteome</keyword>
<dbReference type="RefSeq" id="WP_075528530.1">
    <property type="nucleotide sequence ID" value="NZ_CP017560.1"/>
</dbReference>
<feature type="domain" description="CAP-associated" evidence="2">
    <location>
        <begin position="67"/>
        <end position="204"/>
    </location>
</feature>
<dbReference type="Proteomes" id="UP000185746">
    <property type="component" value="Chromosome"/>
</dbReference>
<dbReference type="PANTHER" id="PTHR31157">
    <property type="entry name" value="SCP DOMAIN-CONTAINING PROTEIN"/>
    <property type="match status" value="1"/>
</dbReference>
<proteinExistence type="predicted"/>